<evidence type="ECO:0000313" key="2">
    <source>
        <dbReference type="Proteomes" id="UP000527355"/>
    </source>
</evidence>
<reference evidence="1 2" key="1">
    <citation type="journal article" date="2020" name="Nature">
        <title>Six reference-quality genomes reveal evolution of bat adaptations.</title>
        <authorList>
            <person name="Jebb D."/>
            <person name="Huang Z."/>
            <person name="Pippel M."/>
            <person name="Hughes G.M."/>
            <person name="Lavrichenko K."/>
            <person name="Devanna P."/>
            <person name="Winkler S."/>
            <person name="Jermiin L.S."/>
            <person name="Skirmuntt E.C."/>
            <person name="Katzourakis A."/>
            <person name="Burkitt-Gray L."/>
            <person name="Ray D.A."/>
            <person name="Sullivan K.A.M."/>
            <person name="Roscito J.G."/>
            <person name="Kirilenko B.M."/>
            <person name="Davalos L.M."/>
            <person name="Corthals A.P."/>
            <person name="Power M.L."/>
            <person name="Jones G."/>
            <person name="Ransome R.D."/>
            <person name="Dechmann D.K.N."/>
            <person name="Locatelli A.G."/>
            <person name="Puechmaille S.J."/>
            <person name="Fedrigo O."/>
            <person name="Jarvis E.D."/>
            <person name="Hiller M."/>
            <person name="Vernes S.C."/>
            <person name="Myers E.W."/>
            <person name="Teeling E.C."/>
        </authorList>
    </citation>
    <scope>NUCLEOTIDE SEQUENCE [LARGE SCALE GENOMIC DNA]</scope>
    <source>
        <strain evidence="1">MMyoMyo1</strain>
        <tissue evidence="1">Flight muscle</tissue>
    </source>
</reference>
<name>A0A7J8AMM8_MYOMY</name>
<gene>
    <name evidence="1" type="ORF">mMyoMyo1_008156</name>
</gene>
<organism evidence="1 2">
    <name type="scientific">Myotis myotis</name>
    <name type="common">Greater mouse-eared bat</name>
    <name type="synonym">Vespertilio myotis</name>
    <dbReference type="NCBI Taxonomy" id="51298"/>
    <lineage>
        <taxon>Eukaryota</taxon>
        <taxon>Metazoa</taxon>
        <taxon>Chordata</taxon>
        <taxon>Craniata</taxon>
        <taxon>Vertebrata</taxon>
        <taxon>Euteleostomi</taxon>
        <taxon>Mammalia</taxon>
        <taxon>Eutheria</taxon>
        <taxon>Laurasiatheria</taxon>
        <taxon>Chiroptera</taxon>
        <taxon>Yangochiroptera</taxon>
        <taxon>Vespertilionidae</taxon>
        <taxon>Myotis</taxon>
    </lineage>
</organism>
<protein>
    <submittedName>
        <fullName evidence="1">Uncharacterized protein</fullName>
    </submittedName>
</protein>
<dbReference type="Proteomes" id="UP000527355">
    <property type="component" value="Unassembled WGS sequence"/>
</dbReference>
<proteinExistence type="predicted"/>
<keyword evidence="2" id="KW-1185">Reference proteome</keyword>
<dbReference type="AlphaFoldDB" id="A0A7J8AMM8"/>
<evidence type="ECO:0000313" key="1">
    <source>
        <dbReference type="EMBL" id="KAF6387702.1"/>
    </source>
</evidence>
<accession>A0A7J8AMM8</accession>
<dbReference type="EMBL" id="JABWUV010000001">
    <property type="protein sequence ID" value="KAF6387702.1"/>
    <property type="molecule type" value="Genomic_DNA"/>
</dbReference>
<sequence length="148" mass="15365">MLLAVANKPNSVGAEGPFLRDCCCAIPLASSPSKSPCSPLTSSTDIGCPLTALWMVSPQAFLVLVLRTLHWCALSASSFPAAAFLLAVLLHLVESVCVCSTMCMSVCCSELDSAKALSCPLAPTLPWLLGDHPPISEKKVGARHANGG</sequence>
<comment type="caution">
    <text evidence="1">The sequence shown here is derived from an EMBL/GenBank/DDBJ whole genome shotgun (WGS) entry which is preliminary data.</text>
</comment>